<dbReference type="EMBL" id="JAWIIV010000025">
    <property type="protein sequence ID" value="MEC4722044.1"/>
    <property type="molecule type" value="Genomic_DNA"/>
</dbReference>
<evidence type="ECO:0000256" key="2">
    <source>
        <dbReference type="ARBA" id="ARBA00023125"/>
    </source>
</evidence>
<evidence type="ECO:0000259" key="5">
    <source>
        <dbReference type="PROSITE" id="PS50977"/>
    </source>
</evidence>
<comment type="caution">
    <text evidence="6">The sequence shown here is derived from an EMBL/GenBank/DDBJ whole genome shotgun (WGS) entry which is preliminary data.</text>
</comment>
<dbReference type="SUPFAM" id="SSF48498">
    <property type="entry name" value="Tetracyclin repressor-like, C-terminal domain"/>
    <property type="match status" value="1"/>
</dbReference>
<evidence type="ECO:0000256" key="1">
    <source>
        <dbReference type="ARBA" id="ARBA00023015"/>
    </source>
</evidence>
<dbReference type="Proteomes" id="UP001352263">
    <property type="component" value="Unassembled WGS sequence"/>
</dbReference>
<dbReference type="PROSITE" id="PS50977">
    <property type="entry name" value="HTH_TETR_2"/>
    <property type="match status" value="1"/>
</dbReference>
<evidence type="ECO:0000256" key="3">
    <source>
        <dbReference type="ARBA" id="ARBA00023163"/>
    </source>
</evidence>
<evidence type="ECO:0000313" key="6">
    <source>
        <dbReference type="EMBL" id="MEC4722044.1"/>
    </source>
</evidence>
<dbReference type="PANTHER" id="PTHR47506:SF7">
    <property type="entry name" value="TRANSCRIPTIONAL REGULATORY PROTEIN"/>
    <property type="match status" value="1"/>
</dbReference>
<keyword evidence="3" id="KW-0804">Transcription</keyword>
<dbReference type="SUPFAM" id="SSF46689">
    <property type="entry name" value="Homeodomain-like"/>
    <property type="match status" value="1"/>
</dbReference>
<dbReference type="InterPro" id="IPR036271">
    <property type="entry name" value="Tet_transcr_reg_TetR-rel_C_sf"/>
</dbReference>
<dbReference type="InterPro" id="IPR001647">
    <property type="entry name" value="HTH_TetR"/>
</dbReference>
<feature type="domain" description="HTH tetR-type" evidence="5">
    <location>
        <begin position="9"/>
        <end position="69"/>
    </location>
</feature>
<name>A0ABU6JEG8_9BURK</name>
<dbReference type="Gene3D" id="1.10.357.10">
    <property type="entry name" value="Tetracycline Repressor, domain 2"/>
    <property type="match status" value="1"/>
</dbReference>
<reference evidence="6 7" key="1">
    <citation type="submission" date="2023-10" db="EMBL/GenBank/DDBJ databases">
        <title>Noviherbaspirillum sp. CPCC 100848 genome assembly.</title>
        <authorList>
            <person name="Li X.Y."/>
            <person name="Fang X.M."/>
        </authorList>
    </citation>
    <scope>NUCLEOTIDE SEQUENCE [LARGE SCALE GENOMIC DNA]</scope>
    <source>
        <strain evidence="6 7">CPCC 100848</strain>
    </source>
</reference>
<organism evidence="6 7">
    <name type="scientific">Noviherbaspirillum album</name>
    <dbReference type="NCBI Taxonomy" id="3080276"/>
    <lineage>
        <taxon>Bacteria</taxon>
        <taxon>Pseudomonadati</taxon>
        <taxon>Pseudomonadota</taxon>
        <taxon>Betaproteobacteria</taxon>
        <taxon>Burkholderiales</taxon>
        <taxon>Oxalobacteraceae</taxon>
        <taxon>Noviherbaspirillum</taxon>
    </lineage>
</organism>
<accession>A0ABU6JEG8</accession>
<dbReference type="InterPro" id="IPR009057">
    <property type="entry name" value="Homeodomain-like_sf"/>
</dbReference>
<keyword evidence="7" id="KW-1185">Reference proteome</keyword>
<proteinExistence type="predicted"/>
<dbReference type="PRINTS" id="PR00455">
    <property type="entry name" value="HTHTETR"/>
</dbReference>
<evidence type="ECO:0000256" key="4">
    <source>
        <dbReference type="PROSITE-ProRule" id="PRU00335"/>
    </source>
</evidence>
<dbReference type="RefSeq" id="WP_326508725.1">
    <property type="nucleotide sequence ID" value="NZ_JAWIIV010000025.1"/>
</dbReference>
<feature type="DNA-binding region" description="H-T-H motif" evidence="4">
    <location>
        <begin position="32"/>
        <end position="51"/>
    </location>
</feature>
<dbReference type="Gene3D" id="1.10.10.60">
    <property type="entry name" value="Homeodomain-like"/>
    <property type="match status" value="1"/>
</dbReference>
<dbReference type="PANTHER" id="PTHR47506">
    <property type="entry name" value="TRANSCRIPTIONAL REGULATORY PROTEIN"/>
    <property type="match status" value="1"/>
</dbReference>
<gene>
    <name evidence="6" type="ORF">RY831_23020</name>
</gene>
<keyword evidence="2 4" id="KW-0238">DNA-binding</keyword>
<protein>
    <submittedName>
        <fullName evidence="6">TetR/AcrR family transcriptional regulator</fullName>
    </submittedName>
</protein>
<keyword evidence="1" id="KW-0805">Transcription regulation</keyword>
<evidence type="ECO:0000313" key="7">
    <source>
        <dbReference type="Proteomes" id="UP001352263"/>
    </source>
</evidence>
<dbReference type="Pfam" id="PF00440">
    <property type="entry name" value="TetR_N"/>
    <property type="match status" value="1"/>
</dbReference>
<sequence>MRYPPGHKEEKRKELLKAGGTLVKNRGFAASGVDALTEAAGVTSGAFYSHFASKNDLLKALIENELQTSREMWAGNPHESAEDWIGYELDRYLSMSHVRHPGAGCVLPALGAEIARAGEEIRQAYAKELAKGIEVLTQRLGDKELAWAFLCQMVGAILMARTMPDQKTQRAVLESSKRFLQAAISQMAGKTNVGQPGNAGGTIGNTRAARATGAARKIVPHAK</sequence>